<dbReference type="Proteomes" id="UP000764837">
    <property type="component" value="Unassembled WGS sequence"/>
</dbReference>
<dbReference type="InterPro" id="IPR025334">
    <property type="entry name" value="DUF4240"/>
</dbReference>
<feature type="domain" description="DUF4240" evidence="1">
    <location>
        <begin position="66"/>
        <end position="137"/>
    </location>
</feature>
<keyword evidence="3" id="KW-1185">Reference proteome</keyword>
<comment type="caution">
    <text evidence="2">The sequence shown here is derived from an EMBL/GenBank/DDBJ whole genome shotgun (WGS) entry which is preliminary data.</text>
</comment>
<evidence type="ECO:0000259" key="1">
    <source>
        <dbReference type="Pfam" id="PF14024"/>
    </source>
</evidence>
<dbReference type="RefSeq" id="WP_307813440.1">
    <property type="nucleotide sequence ID" value="NZ_JAFBBP010000001.1"/>
</dbReference>
<sequence>MTVPIDATGTLPTPAEEARFWALIESAWAEIGPQPLALRRALIEGDPDGSGDDHAELYAIEAWLDPLLDRLRRLSVELSAQELTDLDRVVERKLHDIDREDIHEVTDGSDDGFLYCRGFIIALGREYYEAVRADPARALIDAECEALCYFFAHLHNELFGTWPETGSGISRESCGNPVGWSDWAARDVEERDQA</sequence>
<dbReference type="EMBL" id="JAFBBP010000001">
    <property type="protein sequence ID" value="MBM7492115.1"/>
    <property type="molecule type" value="Genomic_DNA"/>
</dbReference>
<organism evidence="2 3">
    <name type="scientific">Micromonospora luteifusca</name>
    <dbReference type="NCBI Taxonomy" id="709860"/>
    <lineage>
        <taxon>Bacteria</taxon>
        <taxon>Bacillati</taxon>
        <taxon>Actinomycetota</taxon>
        <taxon>Actinomycetes</taxon>
        <taxon>Micromonosporales</taxon>
        <taxon>Micromonosporaceae</taxon>
        <taxon>Micromonospora</taxon>
    </lineage>
</organism>
<accession>A0ABS2LVE7</accession>
<evidence type="ECO:0000313" key="2">
    <source>
        <dbReference type="EMBL" id="MBM7492115.1"/>
    </source>
</evidence>
<gene>
    <name evidence="2" type="ORF">JOD64_003337</name>
</gene>
<evidence type="ECO:0000313" key="3">
    <source>
        <dbReference type="Proteomes" id="UP000764837"/>
    </source>
</evidence>
<proteinExistence type="predicted"/>
<dbReference type="Pfam" id="PF14024">
    <property type="entry name" value="DUF4240"/>
    <property type="match status" value="1"/>
</dbReference>
<reference evidence="2 3" key="1">
    <citation type="submission" date="2021-01" db="EMBL/GenBank/DDBJ databases">
        <title>Sequencing the genomes of 1000 actinobacteria strains.</title>
        <authorList>
            <person name="Klenk H.-P."/>
        </authorList>
    </citation>
    <scope>NUCLEOTIDE SEQUENCE [LARGE SCALE GENOMIC DNA]</scope>
    <source>
        <strain evidence="2 3">DSM 100204</strain>
    </source>
</reference>
<protein>
    <recommendedName>
        <fullName evidence="1">DUF4240 domain-containing protein</fullName>
    </recommendedName>
</protein>
<name>A0ABS2LVE7_9ACTN</name>